<evidence type="ECO:0000313" key="10">
    <source>
        <dbReference type="Proteomes" id="UP001139179"/>
    </source>
</evidence>
<feature type="transmembrane region" description="Helical" evidence="7">
    <location>
        <begin position="84"/>
        <end position="105"/>
    </location>
</feature>
<proteinExistence type="inferred from homology"/>
<name>A0A9X2DUG9_9BACI</name>
<reference evidence="9" key="1">
    <citation type="submission" date="2022-05" db="EMBL/GenBank/DDBJ databases">
        <title>Comparative Genomics of Spacecraft Associated Microbes.</title>
        <authorList>
            <person name="Tran M.T."/>
            <person name="Wright A."/>
            <person name="Seuylemezian A."/>
            <person name="Eisen J."/>
            <person name="Coil D."/>
        </authorList>
    </citation>
    <scope>NUCLEOTIDE SEQUENCE</scope>
    <source>
        <strain evidence="9">214.1.1</strain>
    </source>
</reference>
<keyword evidence="5 7" id="KW-1133">Transmembrane helix</keyword>
<dbReference type="Gene3D" id="1.10.3730.20">
    <property type="match status" value="1"/>
</dbReference>
<protein>
    <submittedName>
        <fullName evidence="9">DMT family transporter</fullName>
    </submittedName>
</protein>
<evidence type="ECO:0000256" key="1">
    <source>
        <dbReference type="ARBA" id="ARBA00004651"/>
    </source>
</evidence>
<gene>
    <name evidence="9" type="ORF">M3202_19815</name>
</gene>
<keyword evidence="3" id="KW-1003">Cell membrane</keyword>
<keyword evidence="10" id="KW-1185">Reference proteome</keyword>
<sequence>MNATMVMLCLIWGFNFVVMKLGNGAFPPGEFAALRFLTGSLVLIGICLLKKIALPKKADVKWLVLCGLFQTAYFNIAIQISLTHISAGLTSVMTYSMPLFLSIMAHKWLPGERLTTAKTFGIMIGIAGLFLAMNVHAGGSFSIMLLALSSAISWAVANLLFKLKLKHCDTVQYTTWQMTIGAVGLLLYTLLFEQGESHWGVMPVVYILFSGVVASALAFVMWNHALSRTEASKASVSLLLVPIVGVISGSIFLDEQISIVTLAGILLVLAGIWVVNRKSPEENRLNVSPPNIDKAL</sequence>
<evidence type="ECO:0000256" key="4">
    <source>
        <dbReference type="ARBA" id="ARBA00022692"/>
    </source>
</evidence>
<evidence type="ECO:0000256" key="2">
    <source>
        <dbReference type="ARBA" id="ARBA00007362"/>
    </source>
</evidence>
<dbReference type="AlphaFoldDB" id="A0A9X2DUG9"/>
<dbReference type="InterPro" id="IPR000620">
    <property type="entry name" value="EamA_dom"/>
</dbReference>
<evidence type="ECO:0000256" key="3">
    <source>
        <dbReference type="ARBA" id="ARBA00022475"/>
    </source>
</evidence>
<feature type="transmembrane region" description="Helical" evidence="7">
    <location>
        <begin position="259"/>
        <end position="276"/>
    </location>
</feature>
<feature type="transmembrane region" description="Helical" evidence="7">
    <location>
        <begin position="34"/>
        <end position="53"/>
    </location>
</feature>
<feature type="domain" description="EamA" evidence="8">
    <location>
        <begin position="143"/>
        <end position="276"/>
    </location>
</feature>
<keyword evidence="4 7" id="KW-0812">Transmembrane</keyword>
<dbReference type="RefSeq" id="WP_251224966.1">
    <property type="nucleotide sequence ID" value="NZ_JAMBOL010000034.1"/>
</dbReference>
<dbReference type="Proteomes" id="UP001139179">
    <property type="component" value="Unassembled WGS sequence"/>
</dbReference>
<evidence type="ECO:0000256" key="5">
    <source>
        <dbReference type="ARBA" id="ARBA00022989"/>
    </source>
</evidence>
<accession>A0A9X2DUG9</accession>
<feature type="transmembrane region" description="Helical" evidence="7">
    <location>
        <begin position="173"/>
        <end position="192"/>
    </location>
</feature>
<evidence type="ECO:0000256" key="6">
    <source>
        <dbReference type="ARBA" id="ARBA00023136"/>
    </source>
</evidence>
<keyword evidence="6 7" id="KW-0472">Membrane</keyword>
<comment type="similarity">
    <text evidence="2">Belongs to the EamA transporter family.</text>
</comment>
<dbReference type="GO" id="GO:0005886">
    <property type="term" value="C:plasma membrane"/>
    <property type="evidence" value="ECO:0007669"/>
    <property type="project" value="UniProtKB-SubCell"/>
</dbReference>
<evidence type="ECO:0000259" key="8">
    <source>
        <dbReference type="Pfam" id="PF00892"/>
    </source>
</evidence>
<dbReference type="InterPro" id="IPR037185">
    <property type="entry name" value="EmrE-like"/>
</dbReference>
<dbReference type="PANTHER" id="PTHR32322:SF18">
    <property type="entry name" value="S-ADENOSYLMETHIONINE_S-ADENOSYLHOMOCYSTEINE TRANSPORTER"/>
    <property type="match status" value="1"/>
</dbReference>
<feature type="domain" description="EamA" evidence="8">
    <location>
        <begin position="5"/>
        <end position="132"/>
    </location>
</feature>
<dbReference type="EMBL" id="JAMBOL010000034">
    <property type="protein sequence ID" value="MCM3716295.1"/>
    <property type="molecule type" value="Genomic_DNA"/>
</dbReference>
<feature type="transmembrane region" description="Helical" evidence="7">
    <location>
        <begin position="234"/>
        <end position="253"/>
    </location>
</feature>
<feature type="transmembrane region" description="Helical" evidence="7">
    <location>
        <begin position="60"/>
        <end position="78"/>
    </location>
</feature>
<feature type="transmembrane region" description="Helical" evidence="7">
    <location>
        <begin position="141"/>
        <end position="161"/>
    </location>
</feature>
<evidence type="ECO:0000313" key="9">
    <source>
        <dbReference type="EMBL" id="MCM3716295.1"/>
    </source>
</evidence>
<dbReference type="SUPFAM" id="SSF103481">
    <property type="entry name" value="Multidrug resistance efflux transporter EmrE"/>
    <property type="match status" value="2"/>
</dbReference>
<organism evidence="9 10">
    <name type="scientific">Halalkalibacter oceani</name>
    <dbReference type="NCBI Taxonomy" id="1653776"/>
    <lineage>
        <taxon>Bacteria</taxon>
        <taxon>Bacillati</taxon>
        <taxon>Bacillota</taxon>
        <taxon>Bacilli</taxon>
        <taxon>Bacillales</taxon>
        <taxon>Bacillaceae</taxon>
        <taxon>Halalkalibacter</taxon>
    </lineage>
</organism>
<dbReference type="PANTHER" id="PTHR32322">
    <property type="entry name" value="INNER MEMBRANE TRANSPORTER"/>
    <property type="match status" value="1"/>
</dbReference>
<feature type="transmembrane region" description="Helical" evidence="7">
    <location>
        <begin position="117"/>
        <end position="135"/>
    </location>
</feature>
<comment type="subcellular location">
    <subcellularLocation>
        <location evidence="1">Cell membrane</location>
        <topology evidence="1">Multi-pass membrane protein</topology>
    </subcellularLocation>
</comment>
<comment type="caution">
    <text evidence="9">The sequence shown here is derived from an EMBL/GenBank/DDBJ whole genome shotgun (WGS) entry which is preliminary data.</text>
</comment>
<evidence type="ECO:0000256" key="7">
    <source>
        <dbReference type="SAM" id="Phobius"/>
    </source>
</evidence>
<dbReference type="InterPro" id="IPR050638">
    <property type="entry name" value="AA-Vitamin_Transporters"/>
</dbReference>
<feature type="transmembrane region" description="Helical" evidence="7">
    <location>
        <begin position="204"/>
        <end position="222"/>
    </location>
</feature>
<dbReference type="Pfam" id="PF00892">
    <property type="entry name" value="EamA"/>
    <property type="match status" value="2"/>
</dbReference>